<protein>
    <submittedName>
        <fullName evidence="2">Type IX secretion system protein PorQ</fullName>
    </submittedName>
</protein>
<feature type="signal peptide" evidence="1">
    <location>
        <begin position="1"/>
        <end position="20"/>
    </location>
</feature>
<keyword evidence="3" id="KW-1185">Reference proteome</keyword>
<name>A0A937FVS1_9BACT</name>
<dbReference type="NCBIfam" id="NF033711">
    <property type="entry name" value="T9SS_PorQ"/>
    <property type="match status" value="1"/>
</dbReference>
<evidence type="ECO:0000313" key="3">
    <source>
        <dbReference type="Proteomes" id="UP000614216"/>
    </source>
</evidence>
<proteinExistence type="predicted"/>
<evidence type="ECO:0000313" key="2">
    <source>
        <dbReference type="EMBL" id="MBL6445452.1"/>
    </source>
</evidence>
<comment type="caution">
    <text evidence="2">The sequence shown here is derived from an EMBL/GenBank/DDBJ whole genome shotgun (WGS) entry which is preliminary data.</text>
</comment>
<organism evidence="2 3">
    <name type="scientific">Fulvivirga marina</name>
    <dbReference type="NCBI Taxonomy" id="2494733"/>
    <lineage>
        <taxon>Bacteria</taxon>
        <taxon>Pseudomonadati</taxon>
        <taxon>Bacteroidota</taxon>
        <taxon>Cytophagia</taxon>
        <taxon>Cytophagales</taxon>
        <taxon>Fulvivirgaceae</taxon>
        <taxon>Fulvivirga</taxon>
    </lineage>
</organism>
<feature type="chain" id="PRO_5037773846" evidence="1">
    <location>
        <begin position="21"/>
        <end position="339"/>
    </location>
</feature>
<accession>A0A937FVS1</accession>
<dbReference type="RefSeq" id="WP_202854995.1">
    <property type="nucleotide sequence ID" value="NZ_JAEUGD010000014.1"/>
</dbReference>
<reference evidence="2" key="1">
    <citation type="submission" date="2021-01" db="EMBL/GenBank/DDBJ databases">
        <title>Fulvivirga kasyanovii gen. nov., sp nov., a novel member of the phylum Bacteroidetes isolated from seawater in a mussel farm.</title>
        <authorList>
            <person name="Zhao L.-H."/>
            <person name="Wang Z.-J."/>
        </authorList>
    </citation>
    <scope>NUCLEOTIDE SEQUENCE</scope>
    <source>
        <strain evidence="2">29W222</strain>
    </source>
</reference>
<evidence type="ECO:0000256" key="1">
    <source>
        <dbReference type="SAM" id="SignalP"/>
    </source>
</evidence>
<dbReference type="NCBIfam" id="NF033709">
    <property type="entry name" value="PorV_fam"/>
    <property type="match status" value="1"/>
</dbReference>
<keyword evidence="1" id="KW-0732">Signal</keyword>
<dbReference type="AlphaFoldDB" id="A0A937FVS1"/>
<gene>
    <name evidence="2" type="primary">porQ</name>
    <name evidence="2" type="ORF">JMN32_03985</name>
</gene>
<dbReference type="Proteomes" id="UP000614216">
    <property type="component" value="Unassembled WGS sequence"/>
</dbReference>
<sequence>MLKEIIAVVCLLVTCSIATAQVGGQRSYEFLNIPYSARASGLGGVNVSLADVDINMVYSNPALTSDTLSGLLSFNYLSYFADINSFSFAYQHDLGKYGAWFFGANHFDYGTIESFDDTGVDLGEVDAGETVIYVGRSHTMGSFTLGASLKFINSSITGYYSNAVAMDVGGVFKHPSQKLTAGMVLKNMGLVVSEYTDSDNAKLPFDVQLGASFKPSHMPFRFSFTGYNMYRGDISYYDATKMQAEDEPGAFDKIFRHIVIGTELLLTKNVNLRVGYNHLIRKELKLESTSGGAGFSFGLMFRVKAFEFAYSRGGYHAAGATNNFTLTANTNLFFRKGKL</sequence>
<dbReference type="EMBL" id="JAEUGD010000014">
    <property type="protein sequence ID" value="MBL6445452.1"/>
    <property type="molecule type" value="Genomic_DNA"/>
</dbReference>